<keyword evidence="7" id="KW-1185">Reference proteome</keyword>
<comment type="similarity">
    <text evidence="3">Belongs to the bacterial microcompartments protein family.</text>
</comment>
<dbReference type="InterPro" id="IPR000249">
    <property type="entry name" value="BMC_dom"/>
</dbReference>
<evidence type="ECO:0000256" key="1">
    <source>
        <dbReference type="ARBA" id="ARBA00024322"/>
    </source>
</evidence>
<reference evidence="6 7" key="1">
    <citation type="submission" date="2018-12" db="EMBL/GenBank/DDBJ databases">
        <authorList>
            <consortium name="Pathogen Informatics"/>
        </authorList>
    </citation>
    <scope>NUCLEOTIDE SEQUENCE [LARGE SCALE GENOMIC DNA]</scope>
    <source>
        <strain evidence="6 7">NCTC12967</strain>
    </source>
</reference>
<dbReference type="PROSITE" id="PS51930">
    <property type="entry name" value="BMC_2"/>
    <property type="match status" value="1"/>
</dbReference>
<dbReference type="GO" id="GO:0031469">
    <property type="term" value="C:bacterial microcompartment"/>
    <property type="evidence" value="ECO:0007669"/>
    <property type="project" value="UniProtKB-SubCell"/>
</dbReference>
<feature type="region of interest" description="Disordered" evidence="4">
    <location>
        <begin position="98"/>
        <end position="197"/>
    </location>
</feature>
<dbReference type="InterPro" id="IPR044872">
    <property type="entry name" value="CcmK/CsoS1_BMC"/>
</dbReference>
<dbReference type="EMBL" id="LR134406">
    <property type="protein sequence ID" value="VEH71563.1"/>
    <property type="molecule type" value="Genomic_DNA"/>
</dbReference>
<protein>
    <submittedName>
        <fullName evidence="6">Propanediol utilization protein PduA</fullName>
    </submittedName>
</protein>
<evidence type="ECO:0000259" key="5">
    <source>
        <dbReference type="PROSITE" id="PS51930"/>
    </source>
</evidence>
<dbReference type="CDD" id="cd07045">
    <property type="entry name" value="BMC_CcmK_like"/>
    <property type="match status" value="1"/>
</dbReference>
<accession>A0A3S4UWL9</accession>
<evidence type="ECO:0000313" key="7">
    <source>
        <dbReference type="Proteomes" id="UP000273044"/>
    </source>
</evidence>
<feature type="compositionally biased region" description="Basic and acidic residues" evidence="4">
    <location>
        <begin position="113"/>
        <end position="134"/>
    </location>
</feature>
<dbReference type="AlphaFoldDB" id="A0A3S4UWL9"/>
<dbReference type="SUPFAM" id="SSF143414">
    <property type="entry name" value="CcmK-like"/>
    <property type="match status" value="1"/>
</dbReference>
<dbReference type="SMART" id="SM00877">
    <property type="entry name" value="BMC"/>
    <property type="match status" value="1"/>
</dbReference>
<gene>
    <name evidence="6" type="primary">pduA_2</name>
    <name evidence="6" type="ORF">NCTC12967_02889</name>
</gene>
<organism evidence="6 7">
    <name type="scientific">Arachnia propionica</name>
    <dbReference type="NCBI Taxonomy" id="1750"/>
    <lineage>
        <taxon>Bacteria</taxon>
        <taxon>Bacillati</taxon>
        <taxon>Actinomycetota</taxon>
        <taxon>Actinomycetes</taxon>
        <taxon>Propionibacteriales</taxon>
        <taxon>Propionibacteriaceae</taxon>
        <taxon>Arachnia</taxon>
    </lineage>
</organism>
<evidence type="ECO:0000256" key="4">
    <source>
        <dbReference type="SAM" id="MobiDB-lite"/>
    </source>
</evidence>
<dbReference type="InterPro" id="IPR037233">
    <property type="entry name" value="CcmK-like_sf"/>
</dbReference>
<comment type="subcellular location">
    <subcellularLocation>
        <location evidence="1">Bacterial microcompartment</location>
    </subcellularLocation>
</comment>
<dbReference type="Pfam" id="PF00936">
    <property type="entry name" value="BMC"/>
    <property type="match status" value="1"/>
</dbReference>
<sequence>MQALGSIEVVGLVAGVEAADVACKTADVNLIGYELARGGGYVTVKVEGQVAAVQAAMAAAEVAASKLTRVVSRIVIPRPHQELESIVFSAATVGLTKPAPDAKATTKSAAKAKAPEKTKPAPKAETKAQEKPEPESGAGTTSEPGPEPKAITKPEPKPQLEQAQPESGPDQKPDATPKNPAETTKAPRTSTTRRKQS</sequence>
<dbReference type="PANTHER" id="PTHR33941:SF11">
    <property type="entry name" value="BACTERIAL MICROCOMPARTMENT SHELL PROTEIN PDUJ"/>
    <property type="match status" value="1"/>
</dbReference>
<evidence type="ECO:0000313" key="6">
    <source>
        <dbReference type="EMBL" id="VEH71563.1"/>
    </source>
</evidence>
<feature type="domain" description="BMC" evidence="5">
    <location>
        <begin position="3"/>
        <end position="88"/>
    </location>
</feature>
<dbReference type="Gene3D" id="3.30.70.1710">
    <property type="match status" value="1"/>
</dbReference>
<dbReference type="InterPro" id="IPR050575">
    <property type="entry name" value="BMC_shell"/>
</dbReference>
<dbReference type="Proteomes" id="UP000273044">
    <property type="component" value="Chromosome"/>
</dbReference>
<dbReference type="RefSeq" id="WP_061787540.1">
    <property type="nucleotide sequence ID" value="NZ_CP072386.1"/>
</dbReference>
<keyword evidence="2" id="KW-1283">Bacterial microcompartment</keyword>
<dbReference type="GeneID" id="80426617"/>
<dbReference type="PANTHER" id="PTHR33941">
    <property type="entry name" value="PROPANEDIOL UTILIZATION PROTEIN PDUA"/>
    <property type="match status" value="1"/>
</dbReference>
<proteinExistence type="inferred from homology"/>
<evidence type="ECO:0000256" key="3">
    <source>
        <dbReference type="PROSITE-ProRule" id="PRU01278"/>
    </source>
</evidence>
<evidence type="ECO:0000256" key="2">
    <source>
        <dbReference type="ARBA" id="ARBA00024446"/>
    </source>
</evidence>
<feature type="compositionally biased region" description="Low complexity" evidence="4">
    <location>
        <begin position="98"/>
        <end position="112"/>
    </location>
</feature>
<name>A0A3S4UWL9_9ACTN</name>